<evidence type="ECO:0008006" key="5">
    <source>
        <dbReference type="Google" id="ProtNLM"/>
    </source>
</evidence>
<dbReference type="InterPro" id="IPR004676">
    <property type="entry name" value="Cd-R_transporter"/>
</dbReference>
<gene>
    <name evidence="3" type="ORF">GCM10018980_18220</name>
</gene>
<sequence>MNLGIIGQAAGLYAVTNIDDILVLALFFAQGAGHKNSTRNIALGQFLGFAAILAVAVAAAYGATFLPGSAVPYLGLLPLALGTKAAVQGWRHRGTAEEEKQSPTAATTSASTSPSSPPPVSAA</sequence>
<dbReference type="AlphaFoldDB" id="A0A919C2E5"/>
<evidence type="ECO:0000313" key="3">
    <source>
        <dbReference type="EMBL" id="GHG42467.1"/>
    </source>
</evidence>
<protein>
    <recommendedName>
        <fullName evidence="5">Cadmium resistance transporter</fullName>
    </recommendedName>
</protein>
<keyword evidence="2" id="KW-0812">Transmembrane</keyword>
<reference evidence="4" key="1">
    <citation type="journal article" date="2019" name="Int. J. Syst. Evol. Microbiol.">
        <title>The Global Catalogue of Microorganisms (GCM) 10K type strain sequencing project: providing services to taxonomists for standard genome sequencing and annotation.</title>
        <authorList>
            <consortium name="The Broad Institute Genomics Platform"/>
            <consortium name="The Broad Institute Genome Sequencing Center for Infectious Disease"/>
            <person name="Wu L."/>
            <person name="Ma J."/>
        </authorList>
    </citation>
    <scope>NUCLEOTIDE SEQUENCE [LARGE SCALE GENOMIC DNA]</scope>
    <source>
        <strain evidence="4">JCM 4253</strain>
    </source>
</reference>
<name>A0A919C2E5_9ACTN</name>
<accession>A0A919C2E5</accession>
<comment type="caution">
    <text evidence="3">The sequence shown here is derived from an EMBL/GenBank/DDBJ whole genome shotgun (WGS) entry which is preliminary data.</text>
</comment>
<keyword evidence="2" id="KW-1133">Transmembrane helix</keyword>
<dbReference type="EMBL" id="BNBF01000004">
    <property type="protein sequence ID" value="GHG42467.1"/>
    <property type="molecule type" value="Genomic_DNA"/>
</dbReference>
<keyword evidence="2" id="KW-0472">Membrane</keyword>
<feature type="transmembrane region" description="Helical" evidence="2">
    <location>
        <begin position="41"/>
        <end position="64"/>
    </location>
</feature>
<organism evidence="3 4">
    <name type="scientific">Streptomyces capoamus</name>
    <dbReference type="NCBI Taxonomy" id="68183"/>
    <lineage>
        <taxon>Bacteria</taxon>
        <taxon>Bacillati</taxon>
        <taxon>Actinomycetota</taxon>
        <taxon>Actinomycetes</taxon>
        <taxon>Kitasatosporales</taxon>
        <taxon>Streptomycetaceae</taxon>
        <taxon>Streptomyces</taxon>
    </lineage>
</organism>
<dbReference type="Pfam" id="PF03596">
    <property type="entry name" value="Cad"/>
    <property type="match status" value="1"/>
</dbReference>
<dbReference type="Proteomes" id="UP000619355">
    <property type="component" value="Unassembled WGS sequence"/>
</dbReference>
<feature type="compositionally biased region" description="Low complexity" evidence="1">
    <location>
        <begin position="102"/>
        <end position="114"/>
    </location>
</feature>
<keyword evidence="4" id="KW-1185">Reference proteome</keyword>
<evidence type="ECO:0000313" key="4">
    <source>
        <dbReference type="Proteomes" id="UP000619355"/>
    </source>
</evidence>
<feature type="transmembrane region" description="Helical" evidence="2">
    <location>
        <begin position="6"/>
        <end position="29"/>
    </location>
</feature>
<proteinExistence type="predicted"/>
<evidence type="ECO:0000256" key="2">
    <source>
        <dbReference type="SAM" id="Phobius"/>
    </source>
</evidence>
<evidence type="ECO:0000256" key="1">
    <source>
        <dbReference type="SAM" id="MobiDB-lite"/>
    </source>
</evidence>
<feature type="region of interest" description="Disordered" evidence="1">
    <location>
        <begin position="90"/>
        <end position="123"/>
    </location>
</feature>